<organism evidence="2 3">
    <name type="scientific">Elsinoe ampelina</name>
    <dbReference type="NCBI Taxonomy" id="302913"/>
    <lineage>
        <taxon>Eukaryota</taxon>
        <taxon>Fungi</taxon>
        <taxon>Dikarya</taxon>
        <taxon>Ascomycota</taxon>
        <taxon>Pezizomycotina</taxon>
        <taxon>Dothideomycetes</taxon>
        <taxon>Dothideomycetidae</taxon>
        <taxon>Myriangiales</taxon>
        <taxon>Elsinoaceae</taxon>
        <taxon>Elsinoe</taxon>
    </lineage>
</organism>
<dbReference type="PANTHER" id="PTHR21310">
    <property type="entry name" value="AMINOGLYCOSIDE PHOSPHOTRANSFERASE-RELATED-RELATED"/>
    <property type="match status" value="1"/>
</dbReference>
<dbReference type="OrthoDB" id="2906425at2759"/>
<evidence type="ECO:0000259" key="1">
    <source>
        <dbReference type="Pfam" id="PF01636"/>
    </source>
</evidence>
<reference evidence="3" key="1">
    <citation type="journal article" date="2020" name="Stud. Mycol.">
        <title>101 Dothideomycetes genomes: A test case for predicting lifestyles and emergence of pathogens.</title>
        <authorList>
            <person name="Haridas S."/>
            <person name="Albert R."/>
            <person name="Binder M."/>
            <person name="Bloem J."/>
            <person name="LaButti K."/>
            <person name="Salamov A."/>
            <person name="Andreopoulos B."/>
            <person name="Baker S."/>
            <person name="Barry K."/>
            <person name="Bills G."/>
            <person name="Bluhm B."/>
            <person name="Cannon C."/>
            <person name="Castanera R."/>
            <person name="Culley D."/>
            <person name="Daum C."/>
            <person name="Ezra D."/>
            <person name="Gonzalez J."/>
            <person name="Henrissat B."/>
            <person name="Kuo A."/>
            <person name="Liang C."/>
            <person name="Lipzen A."/>
            <person name="Lutzoni F."/>
            <person name="Magnuson J."/>
            <person name="Mondo S."/>
            <person name="Nolan M."/>
            <person name="Ohm R."/>
            <person name="Pangilinan J."/>
            <person name="Park H.-J."/>
            <person name="Ramirez L."/>
            <person name="Alfaro M."/>
            <person name="Sun H."/>
            <person name="Tritt A."/>
            <person name="Yoshinaga Y."/>
            <person name="Zwiers L.-H."/>
            <person name="Turgeon B."/>
            <person name="Goodwin S."/>
            <person name="Spatafora J."/>
            <person name="Crous P."/>
            <person name="Grigoriev I."/>
        </authorList>
    </citation>
    <scope>NUCLEOTIDE SEQUENCE [LARGE SCALE GENOMIC DNA]</scope>
    <source>
        <strain evidence="3">CECT 20119</strain>
    </source>
</reference>
<evidence type="ECO:0000313" key="2">
    <source>
        <dbReference type="EMBL" id="KAF2220148.1"/>
    </source>
</evidence>
<dbReference type="Gene3D" id="3.90.1200.10">
    <property type="match status" value="1"/>
</dbReference>
<dbReference type="AlphaFoldDB" id="A0A6A6G3P3"/>
<protein>
    <recommendedName>
        <fullName evidence="1">Aminoglycoside phosphotransferase domain-containing protein</fullName>
    </recommendedName>
</protein>
<dbReference type="EMBL" id="ML992513">
    <property type="protein sequence ID" value="KAF2220148.1"/>
    <property type="molecule type" value="Genomic_DNA"/>
</dbReference>
<accession>A0A6A6G3P3</accession>
<gene>
    <name evidence="2" type="ORF">BDZ85DRAFT_284581</name>
</gene>
<feature type="domain" description="Aminoglycoside phosphotransferase" evidence="1">
    <location>
        <begin position="28"/>
        <end position="222"/>
    </location>
</feature>
<dbReference type="Proteomes" id="UP000799538">
    <property type="component" value="Unassembled WGS sequence"/>
</dbReference>
<dbReference type="InterPro" id="IPR002575">
    <property type="entry name" value="Aminoglycoside_PTrfase"/>
</dbReference>
<dbReference type="InterPro" id="IPR051678">
    <property type="entry name" value="AGP_Transferase"/>
</dbReference>
<dbReference type="InterPro" id="IPR011009">
    <property type="entry name" value="Kinase-like_dom_sf"/>
</dbReference>
<name>A0A6A6G3P3_9PEZI</name>
<dbReference type="SUPFAM" id="SSF56112">
    <property type="entry name" value="Protein kinase-like (PK-like)"/>
    <property type="match status" value="1"/>
</dbReference>
<dbReference type="PANTHER" id="PTHR21310:SF15">
    <property type="entry name" value="AMINOGLYCOSIDE PHOSPHOTRANSFERASE DOMAIN-CONTAINING PROTEIN"/>
    <property type="match status" value="1"/>
</dbReference>
<dbReference type="Pfam" id="PF01636">
    <property type="entry name" value="APH"/>
    <property type="match status" value="1"/>
</dbReference>
<evidence type="ECO:0000313" key="3">
    <source>
        <dbReference type="Proteomes" id="UP000799538"/>
    </source>
</evidence>
<keyword evidence="3" id="KW-1185">Reference proteome</keyword>
<sequence>MAGLLQTALSEASSIFGEPWIVVGELMRGHSNKIYRMQSDSGKEACVRIAVDAEAGRLACRGYKLLQSIRVQNPVLAAPTVHKVHVEYLLLDYVSGSPLGHWSKRLLTLAQRRRLLDGLAHFMFTLWTTEMDNEDQGPSYSDWLYDQVDKGLKRSLIQTNGRWGDPLHFLIRRNMVSDVAHGQEDHWSLVRHGDMNAWNVIVDGGNIQGIIDWDTARVVPAAAAVQHPLFIANVPGWLNDGCEEHEDFADDRRYLEDAMRELDGGSITAVRLASMLQTSRERQIFEMSLSNARINQEYVDRELRSFDADYQALSRHLNVFLECEPVMREHQSVQALRLQLMSASMTIIDDS</sequence>
<proteinExistence type="predicted"/>